<comment type="caution">
    <text evidence="1">The sequence shown here is derived from an EMBL/GenBank/DDBJ whole genome shotgun (WGS) entry which is preliminary data.</text>
</comment>
<dbReference type="CDD" id="cd08862">
    <property type="entry name" value="SRPBCC_Smu440-like"/>
    <property type="match status" value="1"/>
</dbReference>
<dbReference type="RefSeq" id="WP_344667024.1">
    <property type="nucleotide sequence ID" value="NZ_BAAAQN010000021.1"/>
</dbReference>
<dbReference type="Gene3D" id="3.30.530.20">
    <property type="match status" value="1"/>
</dbReference>
<dbReference type="SUPFAM" id="SSF55961">
    <property type="entry name" value="Bet v1-like"/>
    <property type="match status" value="1"/>
</dbReference>
<proteinExistence type="predicted"/>
<name>A0ABN2UCA1_9ACTN</name>
<evidence type="ECO:0000313" key="1">
    <source>
        <dbReference type="EMBL" id="GAA2034434.1"/>
    </source>
</evidence>
<dbReference type="EMBL" id="BAAAQN010000021">
    <property type="protein sequence ID" value="GAA2034434.1"/>
    <property type="molecule type" value="Genomic_DNA"/>
</dbReference>
<keyword evidence="2" id="KW-1185">Reference proteome</keyword>
<reference evidence="1 2" key="1">
    <citation type="journal article" date="2019" name="Int. J. Syst. Evol. Microbiol.">
        <title>The Global Catalogue of Microorganisms (GCM) 10K type strain sequencing project: providing services to taxonomists for standard genome sequencing and annotation.</title>
        <authorList>
            <consortium name="The Broad Institute Genomics Platform"/>
            <consortium name="The Broad Institute Genome Sequencing Center for Infectious Disease"/>
            <person name="Wu L."/>
            <person name="Ma J."/>
        </authorList>
    </citation>
    <scope>NUCLEOTIDE SEQUENCE [LARGE SCALE GENOMIC DNA]</scope>
    <source>
        <strain evidence="1 2">JCM 16014</strain>
    </source>
</reference>
<dbReference type="Pfam" id="PF10604">
    <property type="entry name" value="Polyketide_cyc2"/>
    <property type="match status" value="1"/>
</dbReference>
<dbReference type="InterPro" id="IPR019587">
    <property type="entry name" value="Polyketide_cyclase/dehydratase"/>
</dbReference>
<protein>
    <recommendedName>
        <fullName evidence="3">Polyketide cyclase</fullName>
    </recommendedName>
</protein>
<accession>A0ABN2UCA1</accession>
<evidence type="ECO:0000313" key="2">
    <source>
        <dbReference type="Proteomes" id="UP001500751"/>
    </source>
</evidence>
<dbReference type="Proteomes" id="UP001500751">
    <property type="component" value="Unassembled WGS sequence"/>
</dbReference>
<organism evidence="1 2">
    <name type="scientific">Catenulispora yoronensis</name>
    <dbReference type="NCBI Taxonomy" id="450799"/>
    <lineage>
        <taxon>Bacteria</taxon>
        <taxon>Bacillati</taxon>
        <taxon>Actinomycetota</taxon>
        <taxon>Actinomycetes</taxon>
        <taxon>Catenulisporales</taxon>
        <taxon>Catenulisporaceae</taxon>
        <taxon>Catenulispora</taxon>
    </lineage>
</organism>
<sequence>MRFQTQIDVDAAPDVVWRTLTDVESWPNWTASMTSVERLQQGEVGVGSSARVTQPKLKAAVYTVTDCEPGKSFTWEMRTTGVKVRAGHSLEALSEDRTRMVLIVEQTGSLSGLIEAIFGKRTRQYVSMEAEGLKNAAESLRAKPEEQ</sequence>
<dbReference type="InterPro" id="IPR023393">
    <property type="entry name" value="START-like_dom_sf"/>
</dbReference>
<evidence type="ECO:0008006" key="3">
    <source>
        <dbReference type="Google" id="ProtNLM"/>
    </source>
</evidence>
<gene>
    <name evidence="1" type="ORF">GCM10009839_38700</name>
</gene>